<comment type="caution">
    <text evidence="2">The sequence shown here is derived from an EMBL/GenBank/DDBJ whole genome shotgun (WGS) entry which is preliminary data.</text>
</comment>
<feature type="transmembrane region" description="Helical" evidence="1">
    <location>
        <begin position="52"/>
        <end position="79"/>
    </location>
</feature>
<name>A0A2H0UM08_9BACT</name>
<sequence length="84" mass="9623">MINTKHLLRVTAAWISIVYVVCYGFLAIFSGARPWFMEYSLHMRMTGWDSVFGLGNFVAGLVFWNLIVFLVVGLFAVLFNNIKK</sequence>
<protein>
    <submittedName>
        <fullName evidence="2">Uncharacterized protein</fullName>
    </submittedName>
</protein>
<dbReference type="InterPro" id="IPR044020">
    <property type="entry name" value="DUF5676"/>
</dbReference>
<evidence type="ECO:0000256" key="1">
    <source>
        <dbReference type="SAM" id="Phobius"/>
    </source>
</evidence>
<dbReference type="Proteomes" id="UP000229526">
    <property type="component" value="Unassembled WGS sequence"/>
</dbReference>
<dbReference type="AlphaFoldDB" id="A0A2H0UM08"/>
<organism evidence="2 3">
    <name type="scientific">Candidatus Harrisonbacteria bacterium CG10_big_fil_rev_8_21_14_0_10_49_15</name>
    <dbReference type="NCBI Taxonomy" id="1974587"/>
    <lineage>
        <taxon>Bacteria</taxon>
        <taxon>Candidatus Harrisoniibacteriota</taxon>
    </lineage>
</organism>
<feature type="transmembrane region" description="Helical" evidence="1">
    <location>
        <begin position="12"/>
        <end position="32"/>
    </location>
</feature>
<proteinExistence type="predicted"/>
<dbReference type="Pfam" id="PF18926">
    <property type="entry name" value="DUF5676"/>
    <property type="match status" value="1"/>
</dbReference>
<keyword evidence="1" id="KW-1133">Transmembrane helix</keyword>
<gene>
    <name evidence="2" type="ORF">COU11_03875</name>
</gene>
<accession>A0A2H0UM08</accession>
<keyword evidence="1" id="KW-0812">Transmembrane</keyword>
<evidence type="ECO:0000313" key="3">
    <source>
        <dbReference type="Proteomes" id="UP000229526"/>
    </source>
</evidence>
<keyword evidence="1" id="KW-0472">Membrane</keyword>
<evidence type="ECO:0000313" key="2">
    <source>
        <dbReference type="EMBL" id="PIR86815.1"/>
    </source>
</evidence>
<reference evidence="3" key="1">
    <citation type="submission" date="2017-09" db="EMBL/GenBank/DDBJ databases">
        <title>Depth-based differentiation of microbial function through sediment-hosted aquifers and enrichment of novel symbionts in the deep terrestrial subsurface.</title>
        <authorList>
            <person name="Probst A.J."/>
            <person name="Ladd B."/>
            <person name="Jarett J.K."/>
            <person name="Geller-Mcgrath D.E."/>
            <person name="Sieber C.M.K."/>
            <person name="Emerson J.B."/>
            <person name="Anantharaman K."/>
            <person name="Thomas B.C."/>
            <person name="Malmstrom R."/>
            <person name="Stieglmeier M."/>
            <person name="Klingl A."/>
            <person name="Woyke T."/>
            <person name="Ryan C.M."/>
            <person name="Banfield J.F."/>
        </authorList>
    </citation>
    <scope>NUCLEOTIDE SEQUENCE [LARGE SCALE GENOMIC DNA]</scope>
</reference>
<dbReference type="EMBL" id="PFBD01000025">
    <property type="protein sequence ID" value="PIR86815.1"/>
    <property type="molecule type" value="Genomic_DNA"/>
</dbReference>